<name>A0A815NSP9_9BILA</name>
<dbReference type="AlphaFoldDB" id="A0A815NSP9"/>
<feature type="non-terminal residue" evidence="2">
    <location>
        <position position="1"/>
    </location>
</feature>
<gene>
    <name evidence="2" type="ORF">JYZ213_LOCUS39986</name>
</gene>
<organism evidence="2 3">
    <name type="scientific">Adineta steineri</name>
    <dbReference type="NCBI Taxonomy" id="433720"/>
    <lineage>
        <taxon>Eukaryota</taxon>
        <taxon>Metazoa</taxon>
        <taxon>Spiralia</taxon>
        <taxon>Gnathifera</taxon>
        <taxon>Rotifera</taxon>
        <taxon>Eurotatoria</taxon>
        <taxon>Bdelloidea</taxon>
        <taxon>Adinetida</taxon>
        <taxon>Adinetidae</taxon>
        <taxon>Adineta</taxon>
    </lineage>
</organism>
<dbReference type="EMBL" id="CAJNOG010001385">
    <property type="protein sequence ID" value="CAF1438551.1"/>
    <property type="molecule type" value="Genomic_DNA"/>
</dbReference>
<accession>A0A815NSP9</accession>
<proteinExistence type="predicted"/>
<keyword evidence="1" id="KW-0732">Signal</keyword>
<feature type="chain" id="PRO_5032693443" evidence="1">
    <location>
        <begin position="20"/>
        <end position="97"/>
    </location>
</feature>
<reference evidence="2" key="1">
    <citation type="submission" date="2021-02" db="EMBL/GenBank/DDBJ databases">
        <authorList>
            <person name="Nowell W R."/>
        </authorList>
    </citation>
    <scope>NUCLEOTIDE SEQUENCE</scope>
</reference>
<evidence type="ECO:0000256" key="1">
    <source>
        <dbReference type="SAM" id="SignalP"/>
    </source>
</evidence>
<sequence length="97" mass="11492">MIWYRILFIIANFLTLVSSLSIESLYLDLIHRNLSDYTSLNNFYRSILQDVRHHRLIDTVQSPINVSRIKSGNYDEEYLKHSCYESASDLLSAHNYY</sequence>
<feature type="signal peptide" evidence="1">
    <location>
        <begin position="1"/>
        <end position="19"/>
    </location>
</feature>
<evidence type="ECO:0000313" key="2">
    <source>
        <dbReference type="EMBL" id="CAF1438551.1"/>
    </source>
</evidence>
<evidence type="ECO:0000313" key="3">
    <source>
        <dbReference type="Proteomes" id="UP000663845"/>
    </source>
</evidence>
<protein>
    <submittedName>
        <fullName evidence="2">Uncharacterized protein</fullName>
    </submittedName>
</protein>
<dbReference type="Proteomes" id="UP000663845">
    <property type="component" value="Unassembled WGS sequence"/>
</dbReference>
<comment type="caution">
    <text evidence="2">The sequence shown here is derived from an EMBL/GenBank/DDBJ whole genome shotgun (WGS) entry which is preliminary data.</text>
</comment>
<feature type="non-terminal residue" evidence="2">
    <location>
        <position position="97"/>
    </location>
</feature>